<feature type="non-terminal residue" evidence="1">
    <location>
        <position position="60"/>
    </location>
</feature>
<dbReference type="Proteomes" id="UP000663836">
    <property type="component" value="Unassembled WGS sequence"/>
</dbReference>
<sequence length="60" mass="6579">MKSKDIQKVVKTKYENGDGPAKIYRDLAGAVSLPTIELWIRMINTTGSIMLSSPPGCPRT</sequence>
<gene>
    <name evidence="1" type="ORF">JBS370_LOCUS42966</name>
</gene>
<dbReference type="AlphaFoldDB" id="A0A820N2C2"/>
<reference evidence="1" key="1">
    <citation type="submission" date="2021-02" db="EMBL/GenBank/DDBJ databases">
        <authorList>
            <person name="Nowell W R."/>
        </authorList>
    </citation>
    <scope>NUCLEOTIDE SEQUENCE</scope>
</reference>
<dbReference type="EMBL" id="CAJOBD010061590">
    <property type="protein sequence ID" value="CAF4384687.1"/>
    <property type="molecule type" value="Genomic_DNA"/>
</dbReference>
<comment type="caution">
    <text evidence="1">The sequence shown here is derived from an EMBL/GenBank/DDBJ whole genome shotgun (WGS) entry which is preliminary data.</text>
</comment>
<evidence type="ECO:0000313" key="2">
    <source>
        <dbReference type="Proteomes" id="UP000663836"/>
    </source>
</evidence>
<name>A0A820N2C2_9BILA</name>
<proteinExistence type="predicted"/>
<organism evidence="1 2">
    <name type="scientific">Rotaria sordida</name>
    <dbReference type="NCBI Taxonomy" id="392033"/>
    <lineage>
        <taxon>Eukaryota</taxon>
        <taxon>Metazoa</taxon>
        <taxon>Spiralia</taxon>
        <taxon>Gnathifera</taxon>
        <taxon>Rotifera</taxon>
        <taxon>Eurotatoria</taxon>
        <taxon>Bdelloidea</taxon>
        <taxon>Philodinida</taxon>
        <taxon>Philodinidae</taxon>
        <taxon>Rotaria</taxon>
    </lineage>
</organism>
<evidence type="ECO:0000313" key="1">
    <source>
        <dbReference type="EMBL" id="CAF4384687.1"/>
    </source>
</evidence>
<accession>A0A820N2C2</accession>
<protein>
    <submittedName>
        <fullName evidence="1">Uncharacterized protein</fullName>
    </submittedName>
</protein>